<dbReference type="HOGENOM" id="CLU_905913_0_0_6"/>
<dbReference type="STRING" id="762983.HMPREF9444_01607"/>
<name>E8LLJ1_SUCHY</name>
<reference evidence="1 2" key="1">
    <citation type="submission" date="2011-01" db="EMBL/GenBank/DDBJ databases">
        <authorList>
            <person name="Weinstock G."/>
            <person name="Sodergren E."/>
            <person name="Clifton S."/>
            <person name="Fulton L."/>
            <person name="Fulton B."/>
            <person name="Courtney L."/>
            <person name="Fronick C."/>
            <person name="Harrison M."/>
            <person name="Strong C."/>
            <person name="Farmer C."/>
            <person name="Delahaunty K."/>
            <person name="Markovic C."/>
            <person name="Hall O."/>
            <person name="Minx P."/>
            <person name="Tomlinson C."/>
            <person name="Mitreva M."/>
            <person name="Hou S."/>
            <person name="Chen J."/>
            <person name="Wollam A."/>
            <person name="Pepin K.H."/>
            <person name="Johnson M."/>
            <person name="Bhonagiri V."/>
            <person name="Zhang X."/>
            <person name="Suruliraj S."/>
            <person name="Warren W."/>
            <person name="Chinwalla A."/>
            <person name="Mardis E.R."/>
            <person name="Wilson R.K."/>
        </authorList>
    </citation>
    <scope>NUCLEOTIDE SEQUENCE [LARGE SCALE GENOMIC DNA]</scope>
    <source>
        <strain evidence="2">DSM 22608 / JCM 16073 / KCTC 15190 / YIT 12066</strain>
    </source>
</reference>
<proteinExistence type="predicted"/>
<gene>
    <name evidence="1" type="ORF">HMPREF9444_01607</name>
</gene>
<dbReference type="RefSeq" id="WP_009143779.1">
    <property type="nucleotide sequence ID" value="NZ_GL831039.1"/>
</dbReference>
<dbReference type="OrthoDB" id="7054018at2"/>
<organism evidence="1 2">
    <name type="scientific">Succinatimonas hippei (strain DSM 22608 / JCM 16073 / KCTC 15190 / YIT 12066)</name>
    <dbReference type="NCBI Taxonomy" id="762983"/>
    <lineage>
        <taxon>Bacteria</taxon>
        <taxon>Pseudomonadati</taxon>
        <taxon>Pseudomonadota</taxon>
        <taxon>Gammaproteobacteria</taxon>
        <taxon>Aeromonadales</taxon>
        <taxon>Succinivibrionaceae</taxon>
        <taxon>Succinatimonas</taxon>
    </lineage>
</organism>
<accession>E8LLJ1</accession>
<keyword evidence="2" id="KW-1185">Reference proteome</keyword>
<comment type="caution">
    <text evidence="1">The sequence shown here is derived from an EMBL/GenBank/DDBJ whole genome shotgun (WGS) entry which is preliminary data.</text>
</comment>
<sequence length="307" mass="34928">MALTGLTRTPYFPVLTALFPQDNNSVLLLSALLYWCSRFRNSSFNERTHIGQFAVHLNLSIEQIKHSLNEIKKLNIIDEKRELIETKKDPSLGNQNSNKIKENILLNINYKKLSELLKSHNIDLSAKVLKHSADDSFDFFATIGDYALPLEQKLIGCAKDKIFTDVAFALAKLLVYIANLEDDFAFKALAPGWRMLIQPPATYQDIASRWLGEDDRAIDIEFSDGTFFLPDGDKYGAQEHLCLQRGKKEEPQILAAAFLLTAQESSQYQLRFISDLSPALLEKAINLVNRALTIKPKLLDIYYRELM</sequence>
<dbReference type="AlphaFoldDB" id="E8LLJ1"/>
<evidence type="ECO:0000313" key="1">
    <source>
        <dbReference type="EMBL" id="EFY06611.1"/>
    </source>
</evidence>
<dbReference type="EMBL" id="AEVO01000106">
    <property type="protein sequence ID" value="EFY06611.1"/>
    <property type="molecule type" value="Genomic_DNA"/>
</dbReference>
<protein>
    <submittedName>
        <fullName evidence="1">Uncharacterized protein</fullName>
    </submittedName>
</protein>
<dbReference type="Proteomes" id="UP000018458">
    <property type="component" value="Unassembled WGS sequence"/>
</dbReference>
<evidence type="ECO:0000313" key="2">
    <source>
        <dbReference type="Proteomes" id="UP000018458"/>
    </source>
</evidence>